<gene>
    <name evidence="3" type="ORF">PVC01_010026500</name>
</gene>
<evidence type="ECO:0000313" key="3">
    <source>
        <dbReference type="EMBL" id="SCO70540.1"/>
    </source>
</evidence>
<feature type="compositionally biased region" description="Low complexity" evidence="1">
    <location>
        <begin position="214"/>
        <end position="224"/>
    </location>
</feature>
<feature type="compositionally biased region" description="Polar residues" evidence="1">
    <location>
        <begin position="175"/>
        <end position="191"/>
    </location>
</feature>
<evidence type="ECO:0000313" key="4">
    <source>
        <dbReference type="Proteomes" id="UP000305196"/>
    </source>
</evidence>
<feature type="region of interest" description="Disordered" evidence="1">
    <location>
        <begin position="129"/>
        <end position="353"/>
    </location>
</feature>
<accession>A0A1G4H6N6</accession>
<evidence type="ECO:0000256" key="1">
    <source>
        <dbReference type="SAM" id="MobiDB-lite"/>
    </source>
</evidence>
<feature type="compositionally biased region" description="Basic and acidic residues" evidence="1">
    <location>
        <begin position="129"/>
        <end position="144"/>
    </location>
</feature>
<proteinExistence type="predicted"/>
<dbReference type="VEuPathDB" id="PlasmoDB:PVX_060690"/>
<evidence type="ECO:0000256" key="2">
    <source>
        <dbReference type="SAM" id="Phobius"/>
    </source>
</evidence>
<protein>
    <recommendedName>
        <fullName evidence="5">VIR protein</fullName>
    </recommendedName>
</protein>
<dbReference type="VEuPathDB" id="PlasmoDB:PVW1_010024000"/>
<evidence type="ECO:0008006" key="5">
    <source>
        <dbReference type="Google" id="ProtNLM"/>
    </source>
</evidence>
<sequence length="428" mass="46113">MSRIKVHIYDPNQILDYQECIRRYDKIVAEFVPIITKVNIKESDDFDQWEEVNKQIQEKEKELKVCRDKKLLLFSLYDDVDIQDFKKKCTGNPKCPSSPLYHKKVPAPLKSKSVGSCEEGDRCNEETKLKTAAEEVEPEARDGVHIPNAVNLDGQVSVEPGLNKAGGEESRQEQKTPQTQVGPNAHGSSDGSDSKASEAIDDPHSDKPGEREAQPQAQSAAASPENGELDDPPSSASSQCSSKGDNDLTCALEETTVDADPILINPHHNNSLGSPDDKADAEVNGSKDVQGETVATETSDGLSSTEEGSASGGMGDSDSSPTDVKIEDTDSDDAAGRGNSNPLSVDAANRGERNNHCSTLNEGDGGTACSEEQVNALASPPDGGTLLDIIMQFFSQTPQREYIMMGLAPVALILLLTFLFKVKQNSLH</sequence>
<feature type="transmembrane region" description="Helical" evidence="2">
    <location>
        <begin position="402"/>
        <end position="420"/>
    </location>
</feature>
<keyword evidence="2" id="KW-1133">Transmembrane helix</keyword>
<feature type="compositionally biased region" description="Polar residues" evidence="1">
    <location>
        <begin position="293"/>
        <end position="307"/>
    </location>
</feature>
<keyword evidence="2" id="KW-0812">Transmembrane</keyword>
<reference evidence="3 4" key="1">
    <citation type="submission" date="2016-07" db="EMBL/GenBank/DDBJ databases">
        <authorList>
            <consortium name="Pathogen Informatics"/>
        </authorList>
    </citation>
    <scope>NUCLEOTIDE SEQUENCE [LARGE SCALE GENOMIC DNA]</scope>
</reference>
<dbReference type="EMBL" id="LT615256">
    <property type="protein sequence ID" value="SCO70540.1"/>
    <property type="molecule type" value="Genomic_DNA"/>
</dbReference>
<keyword evidence="2" id="KW-0472">Membrane</keyword>
<dbReference type="AlphaFoldDB" id="A0A1G4H6N6"/>
<organism evidence="3 4">
    <name type="scientific">Plasmodium vivax</name>
    <name type="common">malaria parasite P. vivax</name>
    <dbReference type="NCBI Taxonomy" id="5855"/>
    <lineage>
        <taxon>Eukaryota</taxon>
        <taxon>Sar</taxon>
        <taxon>Alveolata</taxon>
        <taxon>Apicomplexa</taxon>
        <taxon>Aconoidasida</taxon>
        <taxon>Haemosporida</taxon>
        <taxon>Plasmodiidae</taxon>
        <taxon>Plasmodium</taxon>
        <taxon>Plasmodium (Plasmodium)</taxon>
    </lineage>
</organism>
<dbReference type="VEuPathDB" id="PlasmoDB:PVPAM_010032900"/>
<name>A0A1G4H6N6_PLAVI</name>
<dbReference type="VEuPathDB" id="PlasmoDB:PVP01_1149000"/>
<dbReference type="Proteomes" id="UP000305196">
    <property type="component" value="Chromosome 1"/>
</dbReference>
<feature type="compositionally biased region" description="Basic and acidic residues" evidence="1">
    <location>
        <begin position="192"/>
        <end position="213"/>
    </location>
</feature>